<accession>A0A7M7KDH5</accession>
<dbReference type="RefSeq" id="XP_022665174.1">
    <property type="nucleotide sequence ID" value="XM_022809439.1"/>
</dbReference>
<dbReference type="Proteomes" id="UP000594260">
    <property type="component" value="Unplaced"/>
</dbReference>
<dbReference type="KEGG" id="vde:111252070"/>
<dbReference type="GeneID" id="111252070"/>
<evidence type="ECO:0000313" key="2">
    <source>
        <dbReference type="Proteomes" id="UP000594260"/>
    </source>
</evidence>
<dbReference type="InterPro" id="IPR013083">
    <property type="entry name" value="Znf_RING/FYVE/PHD"/>
</dbReference>
<evidence type="ECO:0000313" key="1">
    <source>
        <dbReference type="EnsemblMetazoa" id="XP_022665174"/>
    </source>
</evidence>
<dbReference type="Gene3D" id="3.30.40.10">
    <property type="entry name" value="Zinc/RING finger domain, C3HC4 (zinc finger)"/>
    <property type="match status" value="1"/>
</dbReference>
<dbReference type="AlphaFoldDB" id="A0A7M7KDH5"/>
<dbReference type="OrthoDB" id="10522077at2759"/>
<proteinExistence type="predicted"/>
<keyword evidence="2" id="KW-1185">Reference proteome</keyword>
<reference evidence="1" key="1">
    <citation type="submission" date="2021-01" db="UniProtKB">
        <authorList>
            <consortium name="EnsemblMetazoa"/>
        </authorList>
    </citation>
    <scope>IDENTIFICATION</scope>
</reference>
<organism evidence="1 2">
    <name type="scientific">Varroa destructor</name>
    <name type="common">Honeybee mite</name>
    <dbReference type="NCBI Taxonomy" id="109461"/>
    <lineage>
        <taxon>Eukaryota</taxon>
        <taxon>Metazoa</taxon>
        <taxon>Ecdysozoa</taxon>
        <taxon>Arthropoda</taxon>
        <taxon>Chelicerata</taxon>
        <taxon>Arachnida</taxon>
        <taxon>Acari</taxon>
        <taxon>Parasitiformes</taxon>
        <taxon>Mesostigmata</taxon>
        <taxon>Gamasina</taxon>
        <taxon>Dermanyssoidea</taxon>
        <taxon>Varroidae</taxon>
        <taxon>Varroa</taxon>
    </lineage>
</organism>
<protein>
    <submittedName>
        <fullName evidence="1">Uncharacterized protein</fullName>
    </submittedName>
</protein>
<dbReference type="InParanoid" id="A0A7M7KDH5"/>
<dbReference type="EnsemblMetazoa" id="XM_022809439">
    <property type="protein sequence ID" value="XP_022665174"/>
    <property type="gene ID" value="LOC111252070"/>
</dbReference>
<sequence>MPGLLEMRMVYSTCGTNKTWLEHMVAIQEASFKIYLQPKKERSCLGEKSSSVVISSNFGHKATVTVTMDIRGNHNYVLAENKHSLLSRAFQEVHGQLARQSKARNLVTTSDLVATLQLLSGLSKDMCGTILLNALQVGKLSCGHQICGACFRGAQSTVEKCYLCILNAAELNRSNMRVISAASSDAETLQGLDKDDGKEIERAKENLFCINDGCDFIGSSVELAPHREHCKFRLLSGYDSESLELSVASSMENAANSKRQLTLIGLSKQMDDVTERLNAVTKKLENWQRTNGRENHEGTQKTAEGGYKAKAELFRNGFFEIALTAMITAFIVHWYSVNRDFSVVRENEGIAAQSLASGPRGIAFSFSGIDELIAKARFNKRDMLISKPIRMEQYKVKLGFGGSLSPDGNEVNLWVSAIINKNDDNDWPVGEVLRLALEHPDPERRRSYDFLSDHAGTWKENIRVHKGKLVFRQMQVETTKTTKYLRFSCLLTYEEALAAGYVKHDSASVGLSIRI</sequence>
<name>A0A7M7KDH5_VARDE</name>